<keyword evidence="1" id="KW-0812">Transmembrane</keyword>
<keyword evidence="1" id="KW-1133">Transmembrane helix</keyword>
<feature type="transmembrane region" description="Helical" evidence="1">
    <location>
        <begin position="20"/>
        <end position="41"/>
    </location>
</feature>
<dbReference type="AlphaFoldDB" id="A0A2H0R942"/>
<evidence type="ECO:0000256" key="1">
    <source>
        <dbReference type="SAM" id="Phobius"/>
    </source>
</evidence>
<feature type="transmembrane region" description="Helical" evidence="1">
    <location>
        <begin position="61"/>
        <end position="80"/>
    </location>
</feature>
<evidence type="ECO:0000313" key="3">
    <source>
        <dbReference type="Proteomes" id="UP000230214"/>
    </source>
</evidence>
<organism evidence="2 3">
    <name type="scientific">candidate division WWE3 bacterium CG10_big_fil_rev_8_21_14_0_10_32_10</name>
    <dbReference type="NCBI Taxonomy" id="1975090"/>
    <lineage>
        <taxon>Bacteria</taxon>
        <taxon>Katanobacteria</taxon>
    </lineage>
</organism>
<dbReference type="Proteomes" id="UP000230214">
    <property type="component" value="Unassembled WGS sequence"/>
</dbReference>
<dbReference type="EMBL" id="PCXU01000044">
    <property type="protein sequence ID" value="PIR42997.1"/>
    <property type="molecule type" value="Genomic_DNA"/>
</dbReference>
<proteinExistence type="predicted"/>
<sequence>MKFFLPSIFNRKNHTLDNFYRYGFLFFSFLFLFIAINVYAVYLPTIQVIPNSILTRSSLNVIFWISILFFLDSFFASIFYKKHVFYGVWRYKNTILGLYLSILLLLCTVFVLNYIFTV</sequence>
<name>A0A2H0R942_UNCKA</name>
<reference evidence="2 3" key="1">
    <citation type="submission" date="2017-09" db="EMBL/GenBank/DDBJ databases">
        <title>Depth-based differentiation of microbial function through sediment-hosted aquifers and enrichment of novel symbionts in the deep terrestrial subsurface.</title>
        <authorList>
            <person name="Probst A.J."/>
            <person name="Ladd B."/>
            <person name="Jarett J.K."/>
            <person name="Geller-Mcgrath D.E."/>
            <person name="Sieber C.M."/>
            <person name="Emerson J.B."/>
            <person name="Anantharaman K."/>
            <person name="Thomas B.C."/>
            <person name="Malmstrom R."/>
            <person name="Stieglmeier M."/>
            <person name="Klingl A."/>
            <person name="Woyke T."/>
            <person name="Ryan C.M."/>
            <person name="Banfield J.F."/>
        </authorList>
    </citation>
    <scope>NUCLEOTIDE SEQUENCE [LARGE SCALE GENOMIC DNA]</scope>
    <source>
        <strain evidence="2">CG10_big_fil_rev_8_21_14_0_10_32_10</strain>
    </source>
</reference>
<protein>
    <submittedName>
        <fullName evidence="2">Uncharacterized protein</fullName>
    </submittedName>
</protein>
<keyword evidence="1" id="KW-0472">Membrane</keyword>
<evidence type="ECO:0000313" key="2">
    <source>
        <dbReference type="EMBL" id="PIR42997.1"/>
    </source>
</evidence>
<gene>
    <name evidence="2" type="ORF">COV24_05075</name>
</gene>
<accession>A0A2H0R942</accession>
<feature type="transmembrane region" description="Helical" evidence="1">
    <location>
        <begin position="96"/>
        <end position="116"/>
    </location>
</feature>
<comment type="caution">
    <text evidence="2">The sequence shown here is derived from an EMBL/GenBank/DDBJ whole genome shotgun (WGS) entry which is preliminary data.</text>
</comment>